<evidence type="ECO:0000313" key="2">
    <source>
        <dbReference type="Proteomes" id="UP000552560"/>
    </source>
</evidence>
<protein>
    <recommendedName>
        <fullName evidence="3">Type VI secretion system tip protein VgrG</fullName>
    </recommendedName>
</protein>
<evidence type="ECO:0008006" key="3">
    <source>
        <dbReference type="Google" id="ProtNLM"/>
    </source>
</evidence>
<dbReference type="AlphaFoldDB" id="A0A7Y0ZX22"/>
<feature type="non-terminal residue" evidence="1">
    <location>
        <position position="63"/>
    </location>
</feature>
<name>A0A7Y0ZX22_PSEVE</name>
<dbReference type="Proteomes" id="UP000552560">
    <property type="component" value="Unassembled WGS sequence"/>
</dbReference>
<sequence length="63" mass="7196">MTSSVLPRVLFDHGRHTLSVRNIEARLDVLAFEGHEHLSQPFTYRVEFTSTERDLAAETLLGQ</sequence>
<dbReference type="Gene3D" id="2.30.110.50">
    <property type="match status" value="1"/>
</dbReference>
<reference evidence="1 2" key="1">
    <citation type="journal article" date="2020" name="Front. Microbiol.">
        <title>Genetic Organization of the aprX-lipA2 Operon Affects the Proteolytic Potential of Pseudomonas Species in Milk.</title>
        <authorList>
            <person name="Maier C."/>
            <person name="Huptas C."/>
            <person name="von Neubeck M."/>
            <person name="Scherer S."/>
            <person name="Wenning M."/>
            <person name="Lucking G."/>
        </authorList>
    </citation>
    <scope>NUCLEOTIDE SEQUENCE [LARGE SCALE GENOMIC DNA]</scope>
    <source>
        <strain evidence="1 2">WS 4671</strain>
    </source>
</reference>
<gene>
    <name evidence="1" type="ORF">HBO43_24065</name>
</gene>
<dbReference type="SUPFAM" id="SSF69279">
    <property type="entry name" value="Phage tail proteins"/>
    <property type="match status" value="1"/>
</dbReference>
<comment type="caution">
    <text evidence="1">The sequence shown here is derived from an EMBL/GenBank/DDBJ whole genome shotgun (WGS) entry which is preliminary data.</text>
</comment>
<organism evidence="1 2">
    <name type="scientific">Pseudomonas veronii</name>
    <dbReference type="NCBI Taxonomy" id="76761"/>
    <lineage>
        <taxon>Bacteria</taxon>
        <taxon>Pseudomonadati</taxon>
        <taxon>Pseudomonadota</taxon>
        <taxon>Gammaproteobacteria</taxon>
        <taxon>Pseudomonadales</taxon>
        <taxon>Pseudomonadaceae</taxon>
        <taxon>Pseudomonas</taxon>
    </lineage>
</organism>
<evidence type="ECO:0000313" key="1">
    <source>
        <dbReference type="EMBL" id="NMX99672.1"/>
    </source>
</evidence>
<proteinExistence type="predicted"/>
<dbReference type="EMBL" id="JAAQWE010000029">
    <property type="protein sequence ID" value="NMX99672.1"/>
    <property type="molecule type" value="Genomic_DNA"/>
</dbReference>
<dbReference type="RefSeq" id="WP_169850729.1">
    <property type="nucleotide sequence ID" value="NZ_JAAQWE010000029.1"/>
</dbReference>
<accession>A0A7Y0ZX22</accession>